<accession>A0A6P4Z5P9</accession>
<name>A0A6P4Z5P9_BRABE</name>
<evidence type="ECO:0000313" key="3">
    <source>
        <dbReference type="RefSeq" id="XP_019636800.1"/>
    </source>
</evidence>
<feature type="compositionally biased region" description="Low complexity" evidence="1">
    <location>
        <begin position="331"/>
        <end position="343"/>
    </location>
</feature>
<dbReference type="Proteomes" id="UP000515135">
    <property type="component" value="Unplaced"/>
</dbReference>
<feature type="compositionally biased region" description="Basic residues" evidence="1">
    <location>
        <begin position="309"/>
        <end position="322"/>
    </location>
</feature>
<feature type="region of interest" description="Disordered" evidence="1">
    <location>
        <begin position="216"/>
        <end position="268"/>
    </location>
</feature>
<dbReference type="OrthoDB" id="10414651at2759"/>
<keyword evidence="2" id="KW-1185">Reference proteome</keyword>
<gene>
    <name evidence="3" type="primary">LOC109479288</name>
</gene>
<reference evidence="3" key="1">
    <citation type="submission" date="2025-08" db="UniProtKB">
        <authorList>
            <consortium name="RefSeq"/>
        </authorList>
    </citation>
    <scope>IDENTIFICATION</scope>
    <source>
        <tissue evidence="3">Gonad</tissue>
    </source>
</reference>
<feature type="region of interest" description="Disordered" evidence="1">
    <location>
        <begin position="293"/>
        <end position="353"/>
    </location>
</feature>
<organism evidence="2 3">
    <name type="scientific">Branchiostoma belcheri</name>
    <name type="common">Amphioxus</name>
    <dbReference type="NCBI Taxonomy" id="7741"/>
    <lineage>
        <taxon>Eukaryota</taxon>
        <taxon>Metazoa</taxon>
        <taxon>Chordata</taxon>
        <taxon>Cephalochordata</taxon>
        <taxon>Leptocardii</taxon>
        <taxon>Amphioxiformes</taxon>
        <taxon>Branchiostomatidae</taxon>
        <taxon>Branchiostoma</taxon>
    </lineage>
</organism>
<evidence type="ECO:0000256" key="1">
    <source>
        <dbReference type="SAM" id="MobiDB-lite"/>
    </source>
</evidence>
<dbReference type="KEGG" id="bbel:109479288"/>
<evidence type="ECO:0000313" key="2">
    <source>
        <dbReference type="Proteomes" id="UP000515135"/>
    </source>
</evidence>
<protein>
    <submittedName>
        <fullName evidence="3">Uncharacterized protein LOC109479288</fullName>
    </submittedName>
</protein>
<dbReference type="GeneID" id="109479288"/>
<sequence length="395" mass="43146">MANVPSKRKSPCELMGNYAVQQQQGQGEKFCQEGLSSHSVCSPSTITGHVRQAVGPTQGVISDAIYKKNDMRRLQLTWESCGPVDGVPRDKAQEKFPVVIVFEQMKVALTSDFVSLFPHVTLTDFMKALGGIGLKICPCPVSVKEWFMQVGKEDAACSTVVKLGFESVSYVALLLSKQLSQQRCYTSSNENTCIGNNITNATAENIRVSSTGHANCYRRSNDRHQMSTPPYHGSEMPNVNNPPAVPRSAVRAPPSPLVLESPEDSSSGLQIVAVQSLATGEGYSMVGNQQRVSTEGMAGSGQRDTSQQKQHRAPAHPPRPSRARMESVQGPYQHPVSSSSQQPYYPPPTAPAAFQSNNSGVPIVNLQTWSQVRTVEYWQQHATRKGITSHRQYQG</sequence>
<dbReference type="RefSeq" id="XP_019636800.1">
    <property type="nucleotide sequence ID" value="XM_019781241.1"/>
</dbReference>
<proteinExistence type="predicted"/>
<dbReference type="AlphaFoldDB" id="A0A6P4Z5P9"/>